<feature type="repeat" description="TPR" evidence="2">
    <location>
        <begin position="921"/>
        <end position="954"/>
    </location>
</feature>
<evidence type="ECO:0000256" key="2">
    <source>
        <dbReference type="PROSITE-ProRule" id="PRU00339"/>
    </source>
</evidence>
<dbReference type="OrthoDB" id="2913095at2759"/>
<dbReference type="PANTHER" id="PTHR10039:SF17">
    <property type="entry name" value="FUNGAL STAND N-TERMINAL GOODBYE DOMAIN-CONTAINING PROTEIN-RELATED"/>
    <property type="match status" value="1"/>
</dbReference>
<accession>A0A6A6HGX7</accession>
<dbReference type="InterPro" id="IPR031350">
    <property type="entry name" value="Goodbye_dom"/>
</dbReference>
<dbReference type="SMART" id="SM00028">
    <property type="entry name" value="TPR"/>
    <property type="match status" value="2"/>
</dbReference>
<protein>
    <recommendedName>
        <fullName evidence="8">Fungal STAND N-terminal Goodbye domain-containing protein</fullName>
    </recommendedName>
</protein>
<gene>
    <name evidence="6" type="ORF">EV356DRAFT_564727</name>
</gene>
<dbReference type="Gene3D" id="1.25.40.10">
    <property type="entry name" value="Tetratricopeptide repeat domain"/>
    <property type="match status" value="1"/>
</dbReference>
<dbReference type="Pfam" id="PF17109">
    <property type="entry name" value="Goodbye"/>
    <property type="match status" value="1"/>
</dbReference>
<feature type="region of interest" description="Disordered" evidence="3">
    <location>
        <begin position="1325"/>
        <end position="1359"/>
    </location>
</feature>
<keyword evidence="7" id="KW-1185">Reference proteome</keyword>
<dbReference type="SUPFAM" id="SSF52540">
    <property type="entry name" value="P-loop containing nucleoside triphosphate hydrolases"/>
    <property type="match status" value="1"/>
</dbReference>
<feature type="compositionally biased region" description="Polar residues" evidence="3">
    <location>
        <begin position="1337"/>
        <end position="1349"/>
    </location>
</feature>
<evidence type="ECO:0000256" key="1">
    <source>
        <dbReference type="ARBA" id="ARBA00022737"/>
    </source>
</evidence>
<dbReference type="InterPro" id="IPR056884">
    <property type="entry name" value="NPHP3-like_N"/>
</dbReference>
<dbReference type="Gene3D" id="3.40.50.300">
    <property type="entry name" value="P-loop containing nucleotide triphosphate hydrolases"/>
    <property type="match status" value="1"/>
</dbReference>
<evidence type="ECO:0008006" key="8">
    <source>
        <dbReference type="Google" id="ProtNLM"/>
    </source>
</evidence>
<evidence type="ECO:0000259" key="4">
    <source>
        <dbReference type="Pfam" id="PF17109"/>
    </source>
</evidence>
<feature type="domain" description="Fungal STAND N-terminal Goodbye" evidence="4">
    <location>
        <begin position="12"/>
        <end position="133"/>
    </location>
</feature>
<dbReference type="InterPro" id="IPR011990">
    <property type="entry name" value="TPR-like_helical_dom_sf"/>
</dbReference>
<feature type="domain" description="Nephrocystin 3-like N-terminal" evidence="5">
    <location>
        <begin position="282"/>
        <end position="461"/>
    </location>
</feature>
<evidence type="ECO:0000259" key="5">
    <source>
        <dbReference type="Pfam" id="PF24883"/>
    </source>
</evidence>
<keyword evidence="1" id="KW-0677">Repeat</keyword>
<evidence type="ECO:0000313" key="7">
    <source>
        <dbReference type="Proteomes" id="UP000800092"/>
    </source>
</evidence>
<dbReference type="PANTHER" id="PTHR10039">
    <property type="entry name" value="AMELOGENIN"/>
    <property type="match status" value="1"/>
</dbReference>
<dbReference type="InterPro" id="IPR027417">
    <property type="entry name" value="P-loop_NTPase"/>
</dbReference>
<name>A0A6A6HGX7_VIRVR</name>
<dbReference type="InterPro" id="IPR019734">
    <property type="entry name" value="TPR_rpt"/>
</dbReference>
<evidence type="ECO:0000256" key="3">
    <source>
        <dbReference type="SAM" id="MobiDB-lite"/>
    </source>
</evidence>
<reference evidence="6" key="1">
    <citation type="journal article" date="2020" name="Stud. Mycol.">
        <title>101 Dothideomycetes genomes: a test case for predicting lifestyles and emergence of pathogens.</title>
        <authorList>
            <person name="Haridas S."/>
            <person name="Albert R."/>
            <person name="Binder M."/>
            <person name="Bloem J."/>
            <person name="Labutti K."/>
            <person name="Salamov A."/>
            <person name="Andreopoulos B."/>
            <person name="Baker S."/>
            <person name="Barry K."/>
            <person name="Bills G."/>
            <person name="Bluhm B."/>
            <person name="Cannon C."/>
            <person name="Castanera R."/>
            <person name="Culley D."/>
            <person name="Daum C."/>
            <person name="Ezra D."/>
            <person name="Gonzalez J."/>
            <person name="Henrissat B."/>
            <person name="Kuo A."/>
            <person name="Liang C."/>
            <person name="Lipzen A."/>
            <person name="Lutzoni F."/>
            <person name="Magnuson J."/>
            <person name="Mondo S."/>
            <person name="Nolan M."/>
            <person name="Ohm R."/>
            <person name="Pangilinan J."/>
            <person name="Park H.-J."/>
            <person name="Ramirez L."/>
            <person name="Alfaro M."/>
            <person name="Sun H."/>
            <person name="Tritt A."/>
            <person name="Yoshinaga Y."/>
            <person name="Zwiers L.-H."/>
            <person name="Turgeon B."/>
            <person name="Goodwin S."/>
            <person name="Spatafora J."/>
            <person name="Crous P."/>
            <person name="Grigoriev I."/>
        </authorList>
    </citation>
    <scope>NUCLEOTIDE SEQUENCE</scope>
    <source>
        <strain evidence="6">Tuck. ex Michener</strain>
    </source>
</reference>
<keyword evidence="2" id="KW-0802">TPR repeat</keyword>
<dbReference type="Pfam" id="PF24883">
    <property type="entry name" value="NPHP3_N"/>
    <property type="match status" value="1"/>
</dbReference>
<evidence type="ECO:0000313" key="6">
    <source>
        <dbReference type="EMBL" id="KAF2237356.1"/>
    </source>
</evidence>
<organism evidence="6 7">
    <name type="scientific">Viridothelium virens</name>
    <name type="common">Speckled blister lichen</name>
    <name type="synonym">Trypethelium virens</name>
    <dbReference type="NCBI Taxonomy" id="1048519"/>
    <lineage>
        <taxon>Eukaryota</taxon>
        <taxon>Fungi</taxon>
        <taxon>Dikarya</taxon>
        <taxon>Ascomycota</taxon>
        <taxon>Pezizomycotina</taxon>
        <taxon>Dothideomycetes</taxon>
        <taxon>Dothideomycetes incertae sedis</taxon>
        <taxon>Trypetheliales</taxon>
        <taxon>Trypetheliaceae</taxon>
        <taxon>Viridothelium</taxon>
    </lineage>
</organism>
<dbReference type="SUPFAM" id="SSF48452">
    <property type="entry name" value="TPR-like"/>
    <property type="match status" value="1"/>
</dbReference>
<dbReference type="Proteomes" id="UP000800092">
    <property type="component" value="Unassembled WGS sequence"/>
</dbReference>
<dbReference type="PROSITE" id="PS50005">
    <property type="entry name" value="TPR"/>
    <property type="match status" value="1"/>
</dbReference>
<proteinExistence type="predicted"/>
<dbReference type="EMBL" id="ML991780">
    <property type="protein sequence ID" value="KAF2237356.1"/>
    <property type="molecule type" value="Genomic_DNA"/>
</dbReference>
<sequence>MAARAPSLQSAWDDACAEFQKATGIDLKTTPESKTISGRDIYSQFDSQKARDAAKKHKWESAKTAISNTVVAVERVGQIAAQGASMVFGSPASIAMSGISFFIDAGLEVGKIGENINDLFGRIAAIMERFQIYRDHEGVMEPEMIDMANRLLIAIVSICGKCIKKLNENKAKSFFRMALFSDDGGIKKQLDYLASLEAQELQTKGALTLVASETNKRNIVKMGDSVEDIKTTGVQTLESVSQLSARSADQRILSEIMKKLGIEDFDTDKEYRMNRDNLKPQSCSWLKGDPLYQTWSNATDNQEPLLVLKGDEGFGKSYTLTAIIRDLLMRYPQGHNDVSRISVAYYYLNRVGKKDAPSSRGGPSIGDALRAWAWQIVNNDLFYRKDIYAVLREDPDMGDISELWQKLFLDRSDKKATFFVLLDGIHEMEDKERSELLSLVKAFTSAHAFETGGLKLLITSRADFVEELNSQIPIRFPIIYLKDTTYTDMKKYIVDQAGSLEIFKSKSSKIQELKSQVCSGLLEAAKGNFLLVDVNLREIGSKNDTSEVLAVLEAAKEGGNLSHAIADAIQDCNQTLNTREIQDLNTILLWVMYAEWPLRLYYLESILYMQRESLQPLSREIRAKFSALIQINEEEGDIAVVSLRYDSIADYFKNLSVNRELTDKMPSEALSKAEIRMIQHFIQKLVDQDMYDKIGFGQFFDQKLSRSDASVTVDCDNAHATIALECLRALTGEFSEEEKAKYTIVYGRYNLSRHLKKIDLDTVDPRLKAEIGPRLVKALTDPISIERTNKHVDYLWTFEDDSVEQVLRMLRSSAVVRKVAGPVGKGQDWVKTIVDHPTPAIALLEEGAKYKATLWLTSEDAETVCEHFQWLYGYCNKVQNAENPKVARITQAPDEQDIGAEEIGDVLSLVKSLQGSSILGPIALRNVGVTYRECGHISEAIDCLNQALTKDPSCLLAHESLSQTYGKETKDGPKPDFEKAIFHLDLPIEQVQKGKRIFSDVEPAEQLKSLLQDKALWKAKLGRYEESRKLYDNLLRDYPQDENLRVGLIFLLYEVQHFDEVVEMFEKLEKEFDETKRNRLSRLFHANVMQDEYHRAIFQAFKQTGKLFKIKDHYRQAIDAASKTKTKQDYNLQTYMLLTLHFATLLYEHESFPEERDEAIQLLERNIALGSRDPNVVGPLMLSARRLARMYIERAIAAGHPSTVADEMLEKVQNFARGLREESIESSWERENMVFGITREEIRSLLGHYYNKVKDTEKAREQLRPDVEAGVKLLSDEDPENDWLGYQRLGDALMTSGDSVNALAAFCMIQPTGPLPALEDLQLASKSESDPEGLRQDGSNGDATNEHSPSPQPALGRTNTLKGTRKLIGPTWFECSGDCGRIWTYYDDFHMCYTCLNSVFEDKCFAKLQRGELGHDVCNPNHEFFYIPPWDLASWERLQNGKVLVGSEVLAIDKWLEGIKRDWDLLET</sequence>